<accession>B0SQ06</accession>
<dbReference type="AlphaFoldDB" id="B0SQ06"/>
<dbReference type="Pfam" id="PF04982">
    <property type="entry name" value="TM_HPP"/>
    <property type="match status" value="1"/>
</dbReference>
<dbReference type="BioCyc" id="LBIF456481:LEPBI_RS07195-MONOMER"/>
<evidence type="ECO:0000313" key="3">
    <source>
        <dbReference type="EMBL" id="ABZ97572.1"/>
    </source>
</evidence>
<organism evidence="3 4">
    <name type="scientific">Leptospira biflexa serovar Patoc (strain Patoc 1 / ATCC 23582 / Paris)</name>
    <dbReference type="NCBI Taxonomy" id="456481"/>
    <lineage>
        <taxon>Bacteria</taxon>
        <taxon>Pseudomonadati</taxon>
        <taxon>Spirochaetota</taxon>
        <taxon>Spirochaetia</taxon>
        <taxon>Leptospirales</taxon>
        <taxon>Leptospiraceae</taxon>
        <taxon>Leptospira</taxon>
    </lineage>
</organism>
<evidence type="ECO:0000259" key="2">
    <source>
        <dbReference type="Pfam" id="PF04982"/>
    </source>
</evidence>
<dbReference type="PANTHER" id="PTHR33741">
    <property type="entry name" value="TRANSMEMBRANE PROTEIN DDB_G0269096-RELATED"/>
    <property type="match status" value="1"/>
</dbReference>
<dbReference type="InterPro" id="IPR007065">
    <property type="entry name" value="HPP"/>
</dbReference>
<keyword evidence="4" id="KW-1185">Reference proteome</keyword>
<keyword evidence="1" id="KW-0472">Membrane</keyword>
<dbReference type="HOGENOM" id="CLU_040397_3_1_12"/>
<name>B0SQ06_LEPBP</name>
<dbReference type="Proteomes" id="UP000001847">
    <property type="component" value="Chromosome I"/>
</dbReference>
<dbReference type="STRING" id="456481.LEPBI_I1465"/>
<feature type="transmembrane region" description="Helical" evidence="1">
    <location>
        <begin position="83"/>
        <end position="112"/>
    </location>
</feature>
<proteinExistence type="predicted"/>
<reference evidence="3 4" key="1">
    <citation type="journal article" date="2008" name="PLoS ONE">
        <title>Genome sequence of the saprophyte Leptospira biflexa provides insights into the evolution of Leptospira and the pathogenesis of leptospirosis.</title>
        <authorList>
            <person name="Picardeau M."/>
            <person name="Bulach D.M."/>
            <person name="Bouchier C."/>
            <person name="Zuerner R.L."/>
            <person name="Zidane N."/>
            <person name="Wilson P.J."/>
            <person name="Creno S."/>
            <person name="Kuczek E.S."/>
            <person name="Bommezzadri S."/>
            <person name="Davis J.C."/>
            <person name="McGrath A."/>
            <person name="Johnson M.J."/>
            <person name="Boursaux-Eude C."/>
            <person name="Seemann T."/>
            <person name="Rouy Z."/>
            <person name="Coppel R.L."/>
            <person name="Rood J.I."/>
            <person name="Lajus A."/>
            <person name="Davies J.K."/>
            <person name="Medigue C."/>
            <person name="Adler B."/>
        </authorList>
    </citation>
    <scope>NUCLEOTIDE SEQUENCE [LARGE SCALE GENOMIC DNA]</scope>
    <source>
        <strain evidence="4">Patoc 1 / ATCC 23582 / Paris</strain>
    </source>
</reference>
<dbReference type="KEGG" id="lbi:LEPBI_I1465"/>
<evidence type="ECO:0000256" key="1">
    <source>
        <dbReference type="SAM" id="Phobius"/>
    </source>
</evidence>
<dbReference type="PANTHER" id="PTHR33741:SF5">
    <property type="entry name" value="TRANSMEMBRANE PROTEIN DDB_G0269096-RELATED"/>
    <property type="match status" value="1"/>
</dbReference>
<feature type="transmembrane region" description="Helical" evidence="1">
    <location>
        <begin position="30"/>
        <end position="47"/>
    </location>
</feature>
<keyword evidence="1" id="KW-0812">Transmembrane</keyword>
<keyword evidence="1" id="KW-1133">Transmembrane helix</keyword>
<sequence>MSGHTLLIGSFGATAVLLFAVPDAPLSQPRNLIGGHILSACIAVLLVQTIGTNFLTIGLSVGLSILVMYLTHTLHPPGGATALIGVIGGVGVEFIFFPVMVGVLVLLCNALVVNNLVHHRKYPVVWF</sequence>
<feature type="domain" description="HPP transmembrane region" evidence="2">
    <location>
        <begin position="3"/>
        <end position="123"/>
    </location>
</feature>
<feature type="transmembrane region" description="Helical" evidence="1">
    <location>
        <begin position="54"/>
        <end position="71"/>
    </location>
</feature>
<evidence type="ECO:0000313" key="4">
    <source>
        <dbReference type="Proteomes" id="UP000001847"/>
    </source>
</evidence>
<dbReference type="OrthoDB" id="9811720at2"/>
<dbReference type="EMBL" id="CP000786">
    <property type="protein sequence ID" value="ABZ97572.1"/>
    <property type="molecule type" value="Genomic_DNA"/>
</dbReference>
<protein>
    <recommendedName>
        <fullName evidence="2">HPP transmembrane region domain-containing protein</fullName>
    </recommendedName>
</protein>
<dbReference type="InterPro" id="IPR058581">
    <property type="entry name" value="TM_HPP"/>
</dbReference>
<gene>
    <name evidence="3" type="ordered locus">LEPBI_I1465</name>
</gene>